<dbReference type="AlphaFoldDB" id="A4CAV7"/>
<gene>
    <name evidence="1" type="ORF">PTD2_21907</name>
</gene>
<organism evidence="1 2">
    <name type="scientific">Pseudoalteromonas tunicata D2</name>
    <dbReference type="NCBI Taxonomy" id="87626"/>
    <lineage>
        <taxon>Bacteria</taxon>
        <taxon>Pseudomonadati</taxon>
        <taxon>Pseudomonadota</taxon>
        <taxon>Gammaproteobacteria</taxon>
        <taxon>Alteromonadales</taxon>
        <taxon>Pseudoalteromonadaceae</taxon>
        <taxon>Pseudoalteromonas</taxon>
    </lineage>
</organism>
<accession>A4CAV7</accession>
<proteinExistence type="predicted"/>
<comment type="caution">
    <text evidence="1">The sequence shown here is derived from an EMBL/GenBank/DDBJ whole genome shotgun (WGS) entry which is preliminary data.</text>
</comment>
<dbReference type="Proteomes" id="UP000006201">
    <property type="component" value="Unassembled WGS sequence"/>
</dbReference>
<keyword evidence="2" id="KW-1185">Reference proteome</keyword>
<dbReference type="HOGENOM" id="CLU_3220983_0_0_6"/>
<sequence>MAAVLRPFCKNEDSLNTVRVLAFVSWRTQDGWLNHFASASEATA</sequence>
<evidence type="ECO:0000313" key="2">
    <source>
        <dbReference type="Proteomes" id="UP000006201"/>
    </source>
</evidence>
<evidence type="ECO:0000313" key="1">
    <source>
        <dbReference type="EMBL" id="EAR28515.1"/>
    </source>
</evidence>
<reference evidence="1 2" key="1">
    <citation type="submission" date="2006-02" db="EMBL/GenBank/DDBJ databases">
        <authorList>
            <person name="Moran M.A."/>
            <person name="Kjelleberg S."/>
            <person name="Egan S."/>
            <person name="Saunders N."/>
            <person name="Thomas T."/>
            <person name="Ferriera S."/>
            <person name="Johnson J."/>
            <person name="Kravitz S."/>
            <person name="Halpern A."/>
            <person name="Remington K."/>
            <person name="Beeson K."/>
            <person name="Tran B."/>
            <person name="Rogers Y.-H."/>
            <person name="Friedman R."/>
            <person name="Venter J.C."/>
        </authorList>
    </citation>
    <scope>NUCLEOTIDE SEQUENCE [LARGE SCALE GENOMIC DNA]</scope>
    <source>
        <strain evidence="1 2">D2</strain>
    </source>
</reference>
<name>A4CAV7_9GAMM</name>
<protein>
    <submittedName>
        <fullName evidence="1">Uncharacterized protein</fullName>
    </submittedName>
</protein>
<dbReference type="EMBL" id="AAOH01000004">
    <property type="protein sequence ID" value="EAR28515.1"/>
    <property type="molecule type" value="Genomic_DNA"/>
</dbReference>